<evidence type="ECO:0000313" key="2">
    <source>
        <dbReference type="EMBL" id="KAG2095322.1"/>
    </source>
</evidence>
<dbReference type="RefSeq" id="XP_041287837.1">
    <property type="nucleotide sequence ID" value="XM_041438719.1"/>
</dbReference>
<evidence type="ECO:0000313" key="3">
    <source>
        <dbReference type="Proteomes" id="UP000823399"/>
    </source>
</evidence>
<gene>
    <name evidence="2" type="ORF">F5147DRAFT_718669</name>
</gene>
<evidence type="ECO:0000256" key="1">
    <source>
        <dbReference type="SAM" id="Phobius"/>
    </source>
</evidence>
<feature type="transmembrane region" description="Helical" evidence="1">
    <location>
        <begin position="36"/>
        <end position="59"/>
    </location>
</feature>
<reference evidence="2" key="1">
    <citation type="journal article" date="2020" name="New Phytol.">
        <title>Comparative genomics reveals dynamic genome evolution in host specialist ectomycorrhizal fungi.</title>
        <authorList>
            <person name="Lofgren L.A."/>
            <person name="Nguyen N.H."/>
            <person name="Vilgalys R."/>
            <person name="Ruytinx J."/>
            <person name="Liao H.L."/>
            <person name="Branco S."/>
            <person name="Kuo A."/>
            <person name="LaButti K."/>
            <person name="Lipzen A."/>
            <person name="Andreopoulos W."/>
            <person name="Pangilinan J."/>
            <person name="Riley R."/>
            <person name="Hundley H."/>
            <person name="Na H."/>
            <person name="Barry K."/>
            <person name="Grigoriev I.V."/>
            <person name="Stajich J.E."/>
            <person name="Kennedy P.G."/>
        </authorList>
    </citation>
    <scope>NUCLEOTIDE SEQUENCE</scope>
    <source>
        <strain evidence="2">FC423</strain>
    </source>
</reference>
<organism evidence="2 3">
    <name type="scientific">Suillus discolor</name>
    <dbReference type="NCBI Taxonomy" id="1912936"/>
    <lineage>
        <taxon>Eukaryota</taxon>
        <taxon>Fungi</taxon>
        <taxon>Dikarya</taxon>
        <taxon>Basidiomycota</taxon>
        <taxon>Agaricomycotina</taxon>
        <taxon>Agaricomycetes</taxon>
        <taxon>Agaricomycetidae</taxon>
        <taxon>Boletales</taxon>
        <taxon>Suillineae</taxon>
        <taxon>Suillaceae</taxon>
        <taxon>Suillus</taxon>
    </lineage>
</organism>
<dbReference type="GeneID" id="64700978"/>
<keyword evidence="1" id="KW-0472">Membrane</keyword>
<sequence length="133" mass="14483">MVVGSFPDNTIPSNLSSVVNGTMYISTIGWTRRSAYFISILPFTVITILMFASPLYSILHARKRNSGYRTTFDPSNPLHLIMASAEAGKASTVAPAVGSLRLQGFNDIEITANERVKVQLQDDGVGKKFVTVD</sequence>
<dbReference type="OrthoDB" id="2691149at2759"/>
<proteinExistence type="predicted"/>
<dbReference type="EMBL" id="JABBWM010000075">
    <property type="protein sequence ID" value="KAG2095322.1"/>
    <property type="molecule type" value="Genomic_DNA"/>
</dbReference>
<dbReference type="AlphaFoldDB" id="A0A9P7EX79"/>
<dbReference type="Proteomes" id="UP000823399">
    <property type="component" value="Unassembled WGS sequence"/>
</dbReference>
<keyword evidence="3" id="KW-1185">Reference proteome</keyword>
<accession>A0A9P7EX79</accession>
<protein>
    <submittedName>
        <fullName evidence="2">Uncharacterized protein</fullName>
    </submittedName>
</protein>
<name>A0A9P7EX79_9AGAM</name>
<keyword evidence="1" id="KW-1133">Transmembrane helix</keyword>
<keyword evidence="1" id="KW-0812">Transmembrane</keyword>
<comment type="caution">
    <text evidence="2">The sequence shown here is derived from an EMBL/GenBank/DDBJ whole genome shotgun (WGS) entry which is preliminary data.</text>
</comment>